<accession>F2NTE9</accession>
<sequence>MPKTLRTVVICVIAEILNFIVTAIFYHGLKIPLFFDTIFTVAVVFYCGLLPALCVSIGYNLINSFLWICNKGVFDPFIFAYTVCGILIVFSTWLFARRKDDFKISAAITALYLVLIALLSSLCAIISSGIIDYFHYIYYDVPDMMNPIKSFTKSFVQHRFSLLASCILAQIPISFADRLIATFAGYGVYRLCEHHI</sequence>
<proteinExistence type="predicted"/>
<reference evidence="3" key="2">
    <citation type="submission" date="2011-04" db="EMBL/GenBank/DDBJ databases">
        <title>The complete genome of chromosome of Treponema succinifaciens DSM 2489.</title>
        <authorList>
            <person name="Lucas S."/>
            <person name="Copeland A."/>
            <person name="Lapidus A."/>
            <person name="Bruce D."/>
            <person name="Goodwin L."/>
            <person name="Pitluck S."/>
            <person name="Peters L."/>
            <person name="Kyrpides N."/>
            <person name="Mavromatis K."/>
            <person name="Ivanova N."/>
            <person name="Ovchinnikova G."/>
            <person name="Teshima H."/>
            <person name="Detter J.C."/>
            <person name="Tapia R."/>
            <person name="Han C."/>
            <person name="Land M."/>
            <person name="Hauser L."/>
            <person name="Markowitz V."/>
            <person name="Cheng J.-F."/>
            <person name="Hugenholtz P."/>
            <person name="Woyke T."/>
            <person name="Wu D."/>
            <person name="Gronow S."/>
            <person name="Wellnitz S."/>
            <person name="Brambilla E."/>
            <person name="Klenk H.-P."/>
            <person name="Eisen J.A."/>
        </authorList>
    </citation>
    <scope>NUCLEOTIDE SEQUENCE [LARGE SCALE GENOMIC DNA]</scope>
    <source>
        <strain evidence="3">ATCC 33096 / DSM 2489 / 6091</strain>
    </source>
</reference>
<keyword evidence="3" id="KW-1185">Reference proteome</keyword>
<dbReference type="GeneID" id="302999121"/>
<keyword evidence="1" id="KW-0472">Membrane</keyword>
<feature type="transmembrane region" description="Helical" evidence="1">
    <location>
        <begin position="108"/>
        <end position="136"/>
    </location>
</feature>
<reference evidence="2 3" key="1">
    <citation type="journal article" date="2011" name="Stand. Genomic Sci.">
        <title>Complete genome sequence of Treponema succinifaciens type strain (6091).</title>
        <authorList>
            <person name="Han C."/>
            <person name="Gronow S."/>
            <person name="Teshima H."/>
            <person name="Lapidus A."/>
            <person name="Nolan M."/>
            <person name="Lucas S."/>
            <person name="Hammon N."/>
            <person name="Deshpande S."/>
            <person name="Cheng J.F."/>
            <person name="Zeytun A."/>
            <person name="Tapia R."/>
            <person name="Goodwin L."/>
            <person name="Pitluck S."/>
            <person name="Liolios K."/>
            <person name="Pagani I."/>
            <person name="Ivanova N."/>
            <person name="Mavromatis K."/>
            <person name="Mikhailova N."/>
            <person name="Huntemann M."/>
            <person name="Pati A."/>
            <person name="Chen A."/>
            <person name="Palaniappan K."/>
            <person name="Land M."/>
            <person name="Hauser L."/>
            <person name="Brambilla E.M."/>
            <person name="Rohde M."/>
            <person name="Goker M."/>
            <person name="Woyke T."/>
            <person name="Bristow J."/>
            <person name="Eisen J.A."/>
            <person name="Markowitz V."/>
            <person name="Hugenholtz P."/>
            <person name="Kyrpides N.C."/>
            <person name="Klenk H.P."/>
            <person name="Detter J.C."/>
        </authorList>
    </citation>
    <scope>NUCLEOTIDE SEQUENCE [LARGE SCALE GENOMIC DNA]</scope>
    <source>
        <strain evidence="3">ATCC 33096 / DSM 2489 / 6091</strain>
    </source>
</reference>
<dbReference type="RefSeq" id="WP_013702128.1">
    <property type="nucleotide sequence ID" value="NC_015385.1"/>
</dbReference>
<dbReference type="KEGG" id="tsu:Tresu_1998"/>
<keyword evidence="1" id="KW-1133">Transmembrane helix</keyword>
<organism evidence="2 3">
    <name type="scientific">Treponema succinifaciens (strain ATCC 33096 / DSM 2489 / 6091)</name>
    <dbReference type="NCBI Taxonomy" id="869209"/>
    <lineage>
        <taxon>Bacteria</taxon>
        <taxon>Pseudomonadati</taxon>
        <taxon>Spirochaetota</taxon>
        <taxon>Spirochaetia</taxon>
        <taxon>Spirochaetales</taxon>
        <taxon>Treponemataceae</taxon>
        <taxon>Treponema</taxon>
    </lineage>
</organism>
<name>F2NTE9_TRES6</name>
<feature type="transmembrane region" description="Helical" evidence="1">
    <location>
        <begin position="33"/>
        <end position="58"/>
    </location>
</feature>
<evidence type="ECO:0000313" key="2">
    <source>
        <dbReference type="EMBL" id="AEB14872.1"/>
    </source>
</evidence>
<keyword evidence="1" id="KW-0812">Transmembrane</keyword>
<gene>
    <name evidence="2" type="ordered locus">Tresu_1998</name>
</gene>
<dbReference type="eggNOG" id="ENOG5032KSI">
    <property type="taxonomic scope" value="Bacteria"/>
</dbReference>
<protein>
    <submittedName>
        <fullName evidence="2">Uncharacterized protein</fullName>
    </submittedName>
</protein>
<evidence type="ECO:0000256" key="1">
    <source>
        <dbReference type="SAM" id="Phobius"/>
    </source>
</evidence>
<feature type="transmembrane region" description="Helical" evidence="1">
    <location>
        <begin position="6"/>
        <end position="26"/>
    </location>
</feature>
<dbReference type="HOGENOM" id="CLU_1389681_0_0_12"/>
<dbReference type="EMBL" id="CP002631">
    <property type="protein sequence ID" value="AEB14872.1"/>
    <property type="molecule type" value="Genomic_DNA"/>
</dbReference>
<evidence type="ECO:0000313" key="3">
    <source>
        <dbReference type="Proteomes" id="UP000006852"/>
    </source>
</evidence>
<feature type="transmembrane region" description="Helical" evidence="1">
    <location>
        <begin position="78"/>
        <end position="96"/>
    </location>
</feature>
<dbReference type="OrthoDB" id="359417at2"/>
<dbReference type="Proteomes" id="UP000006852">
    <property type="component" value="Chromosome"/>
</dbReference>
<dbReference type="AlphaFoldDB" id="F2NTE9"/>
<dbReference type="STRING" id="869209.Tresu_1998"/>